<dbReference type="EMBL" id="CZPZ01000034">
    <property type="protein sequence ID" value="CUS39208.1"/>
    <property type="molecule type" value="Genomic_DNA"/>
</dbReference>
<evidence type="ECO:0000256" key="1">
    <source>
        <dbReference type="SAM" id="Phobius"/>
    </source>
</evidence>
<gene>
    <name evidence="2" type="ORF">COMA2_70025</name>
</gene>
<dbReference type="AlphaFoldDB" id="A0A0S4LRL6"/>
<dbReference type="OrthoDB" id="9784706at2"/>
<proteinExistence type="predicted"/>
<feature type="transmembrane region" description="Helical" evidence="1">
    <location>
        <begin position="20"/>
        <end position="41"/>
    </location>
</feature>
<reference evidence="3" key="1">
    <citation type="submission" date="2015-10" db="EMBL/GenBank/DDBJ databases">
        <authorList>
            <person name="Luecker S."/>
            <person name="Luecker S."/>
        </authorList>
    </citation>
    <scope>NUCLEOTIDE SEQUENCE [LARGE SCALE GENOMIC DNA]</scope>
</reference>
<sequence length="274" mass="31109">MAWLKKCWNWFWRQSLLSKVAILGLFAAFVPFVLPTVVNWFRPTMIHVGVSFYTYERGMQPQGMNTLYFFERRNLVSDCSIRREEQSVPNGRAKAPDPQAWVLIKLLLENVSDRDITNLRVGVRSPAINQSTQLLTAPNRMALGQKEAPPDIKPLYVLSIATLPAESSVVVTLKTLIDDNLREFIYAKRRPVTIQVSYVSADQFRPYPPIVSRTNVVKMLNREGVLRTNDEALGEEKLQVMTVSPHETPMKEGVASYRTLPRAKACSEAEAGVW</sequence>
<evidence type="ECO:0000313" key="2">
    <source>
        <dbReference type="EMBL" id="CUS39208.1"/>
    </source>
</evidence>
<keyword evidence="1" id="KW-0472">Membrane</keyword>
<evidence type="ECO:0000313" key="3">
    <source>
        <dbReference type="Proteomes" id="UP000198736"/>
    </source>
</evidence>
<dbReference type="RefSeq" id="WP_090901419.1">
    <property type="nucleotide sequence ID" value="NZ_CZPZ01000034.1"/>
</dbReference>
<keyword evidence="1" id="KW-0812">Transmembrane</keyword>
<accession>A0A0S4LRL6</accession>
<dbReference type="Proteomes" id="UP000198736">
    <property type="component" value="Unassembled WGS sequence"/>
</dbReference>
<organism evidence="2 3">
    <name type="scientific">Candidatus Nitrospira nitrificans</name>
    <dbReference type="NCBI Taxonomy" id="1742973"/>
    <lineage>
        <taxon>Bacteria</taxon>
        <taxon>Pseudomonadati</taxon>
        <taxon>Nitrospirota</taxon>
        <taxon>Nitrospiria</taxon>
        <taxon>Nitrospirales</taxon>
        <taxon>Nitrospiraceae</taxon>
        <taxon>Nitrospira</taxon>
    </lineage>
</organism>
<keyword evidence="1" id="KW-1133">Transmembrane helix</keyword>
<keyword evidence="3" id="KW-1185">Reference proteome</keyword>
<protein>
    <submittedName>
        <fullName evidence="2">Uncharacterized protein</fullName>
    </submittedName>
</protein>
<name>A0A0S4LRL6_9BACT</name>